<dbReference type="EMBL" id="QFNK01000002">
    <property type="protein sequence ID" value="PZO89031.1"/>
    <property type="molecule type" value="Genomic_DNA"/>
</dbReference>
<evidence type="ECO:0000313" key="1">
    <source>
        <dbReference type="EMBL" id="PZO89031.1"/>
    </source>
</evidence>
<proteinExistence type="predicted"/>
<dbReference type="InterPro" id="IPR009057">
    <property type="entry name" value="Homeodomain-like_sf"/>
</dbReference>
<dbReference type="Gene3D" id="1.10.357.10">
    <property type="entry name" value="Tetracycline Repressor, domain 2"/>
    <property type="match status" value="1"/>
</dbReference>
<reference evidence="1 2" key="1">
    <citation type="submission" date="2017-08" db="EMBL/GenBank/DDBJ databases">
        <title>Infants hospitalized years apart are colonized by the same room-sourced microbial strains.</title>
        <authorList>
            <person name="Brooks B."/>
            <person name="Olm M.R."/>
            <person name="Firek B.A."/>
            <person name="Baker R."/>
            <person name="Thomas B.C."/>
            <person name="Morowitz M.J."/>
            <person name="Banfield J.F."/>
        </authorList>
    </citation>
    <scope>NUCLEOTIDE SEQUENCE [LARGE SCALE GENOMIC DNA]</scope>
    <source>
        <strain evidence="1">S2_018_000_R2_104</strain>
    </source>
</reference>
<comment type="caution">
    <text evidence="1">The sequence shown here is derived from an EMBL/GenBank/DDBJ whole genome shotgun (WGS) entry which is preliminary data.</text>
</comment>
<dbReference type="Proteomes" id="UP000249557">
    <property type="component" value="Unassembled WGS sequence"/>
</dbReference>
<accession>A0A2W5C159</accession>
<dbReference type="AlphaFoldDB" id="A0A2W5C159"/>
<dbReference type="SUPFAM" id="SSF46689">
    <property type="entry name" value="Homeodomain-like"/>
    <property type="match status" value="1"/>
</dbReference>
<sequence length="195" mass="22160">MATPERHKTPEQNKDCDALLDALALAMVKKPKASLGELAKAVGISRGTLYNFCRTRDELLDRLFSYGIRIISEDIEAAKMDTTPPLEALRNMTLESFKHWEITLFMTRYWKPEHECPPPDLDWDAKMDALFLRGQREGVFRIDIPAAALSEIWVGLFVGLVDAEYRDRIARSGIADLMERAFLQGMAPVKEKVFA</sequence>
<organism evidence="1 2">
    <name type="scientific">Micavibrio aeruginosavorus</name>
    <dbReference type="NCBI Taxonomy" id="349221"/>
    <lineage>
        <taxon>Bacteria</taxon>
        <taxon>Pseudomonadati</taxon>
        <taxon>Bdellovibrionota</taxon>
        <taxon>Bdellovibrionia</taxon>
        <taxon>Bdellovibrionales</taxon>
        <taxon>Pseudobdellovibrionaceae</taxon>
        <taxon>Micavibrio</taxon>
    </lineage>
</organism>
<protein>
    <submittedName>
        <fullName evidence="1">Transcriptional regulator</fullName>
    </submittedName>
</protein>
<gene>
    <name evidence="1" type="ORF">DI626_00325</name>
</gene>
<name>A0A2W5C159_9BACT</name>
<evidence type="ECO:0000313" key="2">
    <source>
        <dbReference type="Proteomes" id="UP000249557"/>
    </source>
</evidence>